<evidence type="ECO:0000313" key="2">
    <source>
        <dbReference type="EMBL" id="EIJ43507.1"/>
    </source>
</evidence>
<feature type="coiled-coil region" evidence="1">
    <location>
        <begin position="59"/>
        <end position="86"/>
    </location>
</feature>
<dbReference type="EMBL" id="JH600070">
    <property type="protein sequence ID" value="EIJ43507.1"/>
    <property type="molecule type" value="Genomic_DNA"/>
</dbReference>
<dbReference type="RefSeq" id="WP_002690736.1">
    <property type="nucleotide sequence ID" value="NZ_JH600070.1"/>
</dbReference>
<sequence>MTNPNQFETLFKDFLSSLPKGAIQLQQDAEKNLRLAMEATFRRMNLVTREEFDVQAAVLARTREKLDALESKVAQLEAQLGKETHVPFPPADME</sequence>
<keyword evidence="1" id="KW-0175">Coiled coil</keyword>
<dbReference type="GO" id="GO:0005829">
    <property type="term" value="C:cytosol"/>
    <property type="evidence" value="ECO:0007669"/>
    <property type="project" value="TreeGrafter"/>
</dbReference>
<name>I3CIR4_9GAMM</name>
<comment type="function">
    <text evidence="1">Required for efficient ubiquinone (coenzyme Q) biosynthesis. UbiK is probably an accessory factor of Ubi enzymes and facilitates ubiquinone biosynthesis by acting as an assembly factor, a targeting factor, or both.</text>
</comment>
<comment type="subcellular location">
    <subcellularLocation>
        <location evidence="1">Cytoplasm</location>
    </subcellularLocation>
</comment>
<dbReference type="PANTHER" id="PTHR38040">
    <property type="entry name" value="UBIQUINONE BIOSYNTHESIS ACCESSORY FACTOR UBIK"/>
    <property type="match status" value="1"/>
</dbReference>
<keyword evidence="1" id="KW-0831">Ubiquinone biosynthesis</keyword>
<gene>
    <name evidence="1" type="primary">ubiK</name>
    <name evidence="2" type="ORF">BegalDRAFT_2666</name>
</gene>
<comment type="pathway">
    <text evidence="1">Cofactor biosynthesis; ubiquinone biosynthesis.</text>
</comment>
<dbReference type="eggNOG" id="COG2960">
    <property type="taxonomic scope" value="Bacteria"/>
</dbReference>
<dbReference type="HAMAP" id="MF_02216">
    <property type="entry name" value="UbiK"/>
    <property type="match status" value="1"/>
</dbReference>
<dbReference type="STRING" id="395493.BegalDRAFT_2666"/>
<protein>
    <recommendedName>
        <fullName evidence="1">Ubiquinone biosynthesis accessory factor UbiK</fullName>
    </recommendedName>
</protein>
<organism evidence="2 3">
    <name type="scientific">Beggiatoa alba B18LD</name>
    <dbReference type="NCBI Taxonomy" id="395493"/>
    <lineage>
        <taxon>Bacteria</taxon>
        <taxon>Pseudomonadati</taxon>
        <taxon>Pseudomonadota</taxon>
        <taxon>Gammaproteobacteria</taxon>
        <taxon>Thiotrichales</taxon>
        <taxon>Thiotrichaceae</taxon>
        <taxon>Beggiatoa</taxon>
    </lineage>
</organism>
<dbReference type="HOGENOM" id="CLU_154412_0_1_6"/>
<dbReference type="GO" id="GO:0006744">
    <property type="term" value="P:ubiquinone biosynthetic process"/>
    <property type="evidence" value="ECO:0007669"/>
    <property type="project" value="UniProtKB-UniRule"/>
</dbReference>
<evidence type="ECO:0000256" key="1">
    <source>
        <dbReference type="HAMAP-Rule" id="MF_02216"/>
    </source>
</evidence>
<keyword evidence="3" id="KW-1185">Reference proteome</keyword>
<keyword evidence="1" id="KW-0963">Cytoplasm</keyword>
<dbReference type="Proteomes" id="UP000005744">
    <property type="component" value="Unassembled WGS sequence"/>
</dbReference>
<dbReference type="OrthoDB" id="5297354at2"/>
<dbReference type="UniPathway" id="UPA00232"/>
<dbReference type="InterPro" id="IPR007475">
    <property type="entry name" value="UbiK"/>
</dbReference>
<accession>I3CIR4</accession>
<comment type="similarity">
    <text evidence="1">Belongs to the UbiK family.</text>
</comment>
<evidence type="ECO:0000313" key="3">
    <source>
        <dbReference type="Proteomes" id="UP000005744"/>
    </source>
</evidence>
<dbReference type="AlphaFoldDB" id="I3CIR4"/>
<dbReference type="PANTHER" id="PTHR38040:SF1">
    <property type="entry name" value="UBIQUINONE BIOSYNTHESIS ACCESSORY FACTOR UBIK"/>
    <property type="match status" value="1"/>
</dbReference>
<proteinExistence type="inferred from homology"/>
<dbReference type="Pfam" id="PF04380">
    <property type="entry name" value="BMFP"/>
    <property type="match status" value="1"/>
</dbReference>
<reference evidence="2 3" key="1">
    <citation type="submission" date="2011-11" db="EMBL/GenBank/DDBJ databases">
        <title>Improved High-Quality Draft sequence of Beggiatoa alba B18lD.</title>
        <authorList>
            <consortium name="US DOE Joint Genome Institute"/>
            <person name="Lucas S."/>
            <person name="Han J."/>
            <person name="Lapidus A."/>
            <person name="Cheng J.-F."/>
            <person name="Goodwin L."/>
            <person name="Pitluck S."/>
            <person name="Peters L."/>
            <person name="Mikhailova N."/>
            <person name="Held B."/>
            <person name="Detter J.C."/>
            <person name="Han C."/>
            <person name="Tapia R."/>
            <person name="Land M."/>
            <person name="Hauser L."/>
            <person name="Kyrpides N."/>
            <person name="Ivanova N."/>
            <person name="Pagani I."/>
            <person name="Samuel K."/>
            <person name="Teske A."/>
            <person name="Mueller J."/>
            <person name="Woyke T."/>
        </authorList>
    </citation>
    <scope>NUCLEOTIDE SEQUENCE [LARGE SCALE GENOMIC DNA]</scope>
    <source>
        <strain evidence="2 3">B18LD</strain>
    </source>
</reference>